<accession>A0ACC2CTA6</accession>
<evidence type="ECO:0000313" key="1">
    <source>
        <dbReference type="EMBL" id="KAJ7545249.1"/>
    </source>
</evidence>
<comment type="caution">
    <text evidence="1">The sequence shown here is derived from an EMBL/GenBank/DDBJ whole genome shotgun (WGS) entry which is preliminary data.</text>
</comment>
<reference evidence="2" key="1">
    <citation type="journal article" date="2024" name="Proc. Natl. Acad. Sci. U.S.A.">
        <title>Extraordinary preservation of gene collinearity over three hundred million years revealed in homosporous lycophytes.</title>
        <authorList>
            <person name="Li C."/>
            <person name="Wickell D."/>
            <person name="Kuo L.Y."/>
            <person name="Chen X."/>
            <person name="Nie B."/>
            <person name="Liao X."/>
            <person name="Peng D."/>
            <person name="Ji J."/>
            <person name="Jenkins J."/>
            <person name="Williams M."/>
            <person name="Shu S."/>
            <person name="Plott C."/>
            <person name="Barry K."/>
            <person name="Rajasekar S."/>
            <person name="Grimwood J."/>
            <person name="Han X."/>
            <person name="Sun S."/>
            <person name="Hou Z."/>
            <person name="He W."/>
            <person name="Dai G."/>
            <person name="Sun C."/>
            <person name="Schmutz J."/>
            <person name="Leebens-Mack J.H."/>
            <person name="Li F.W."/>
            <person name="Wang L."/>
        </authorList>
    </citation>
    <scope>NUCLEOTIDE SEQUENCE [LARGE SCALE GENOMIC DNA]</scope>
    <source>
        <strain evidence="2">cv. PW_Plant_1</strain>
    </source>
</reference>
<dbReference type="Proteomes" id="UP001162992">
    <property type="component" value="Chromosome 9"/>
</dbReference>
<evidence type="ECO:0000313" key="2">
    <source>
        <dbReference type="Proteomes" id="UP001162992"/>
    </source>
</evidence>
<gene>
    <name evidence="1" type="ORF">O6H91_09G112400</name>
</gene>
<protein>
    <submittedName>
        <fullName evidence="1">Uncharacterized protein</fullName>
    </submittedName>
</protein>
<sequence>MTIKFNRFMGEKGMKLTNSGATTADCCDTTDKCRCRWRWDTPGFCSKCHDKLQHRTCLLSSTFIFFLCSFVTYGGAGMLFSWLALSPFQHQIYASVTRGGCQPDGEGSWAIGIYRGGNPFSLKALEMVGVPIDRSSAWPVANPVLTCASVLDESYPSNFVADPFLYLQGGKMYVFFETKHAITNQGDIGVAESVDDGATWRYIGIALDEEWHLSYPFVFEFNGQIYMMPEGSKNGDLRLYRALDFPLHWTLEKVLIHKPIVDATMLEYDGSYWIFGSDFHRFGAHKNGELEIWYANNPLGTWKQHKRNPVHNGDKSMGARNGGRPFIYEGRLYRLGQDCGDTYGQRLLVFQVETLTQYKYAETKVPLSFEESRKGRNAWNGMRYHHMDVQKLSTGDWIAVMDGDRVPSGDLSLRYYLGFLALFILVFLNLFVGRAIGLLRCKFAASRSLNSGKKTDIAATWIRPQLASRVYRSVLRLSRDTTFFRNRVQPRTCLGVSFVVVCVIVSLASMCVMVRCFFGRNGADEPYPLYNHYSQFTLLTMTYDARLWNLKMYIKHYSRCASVREIVVVWNKGQPPNPQTEFDSAVPIRIRVEGENSLNNRFKPDPRIKTRAVLELDDDIMVTCDDVERGFKAWRENPERIVGFYPRLIDGNRIEYRNERYARSKQGYNMILTGAAFVDSKVAFNKYWSAENERGRALVDELFNCEDILLNFILSNSTSFRTVEYVHPTWALDTSKFSSSAISRDTMSHYSKRTNCLLKFSQLYGGLPLKKWGFNARIDGWDY</sequence>
<keyword evidence="2" id="KW-1185">Reference proteome</keyword>
<name>A0ACC2CTA6_DIPCM</name>
<proteinExistence type="predicted"/>
<organism evidence="1 2">
    <name type="scientific">Diphasiastrum complanatum</name>
    <name type="common">Issler's clubmoss</name>
    <name type="synonym">Lycopodium complanatum</name>
    <dbReference type="NCBI Taxonomy" id="34168"/>
    <lineage>
        <taxon>Eukaryota</taxon>
        <taxon>Viridiplantae</taxon>
        <taxon>Streptophyta</taxon>
        <taxon>Embryophyta</taxon>
        <taxon>Tracheophyta</taxon>
        <taxon>Lycopodiopsida</taxon>
        <taxon>Lycopodiales</taxon>
        <taxon>Lycopodiaceae</taxon>
        <taxon>Lycopodioideae</taxon>
        <taxon>Diphasiastrum</taxon>
    </lineage>
</organism>
<dbReference type="EMBL" id="CM055100">
    <property type="protein sequence ID" value="KAJ7545249.1"/>
    <property type="molecule type" value="Genomic_DNA"/>
</dbReference>